<sequence length="271" mass="29836">MLPNGPHFVPRSGVVLFTVLVLAVCCLSGCGKKYIPGYGGEPSGPVLSEQEAPGIDPANLPEGWGYVDVLCFKGVGRERGERDTLFGCLMHARNKGTGTLRLPKGVYLGHVADFIARALKFYHVEEHFEHLYGYRVVLALRPATPEEIAKHDNRDAIRFAAGTAGEIALTVLGAPFVPIIAPVVFAFEAVDADQEFQAYRHEAKAKGLPEPTRRGDEIVSEEYAARYGRYWDHVAGDENVPKDRVPLMYMVERCYLAHPEGGRTNLVKAED</sequence>
<dbReference type="RefSeq" id="WP_126378426.1">
    <property type="nucleotide sequence ID" value="NZ_AP017378.1"/>
</dbReference>
<keyword evidence="2" id="KW-1185">Reference proteome</keyword>
<evidence type="ECO:0000313" key="1">
    <source>
        <dbReference type="EMBL" id="BBD08378.1"/>
    </source>
</evidence>
<dbReference type="Proteomes" id="UP000269883">
    <property type="component" value="Chromosome"/>
</dbReference>
<proteinExistence type="predicted"/>
<dbReference type="KEGG" id="dfl:DFE_1652"/>
<dbReference type="EMBL" id="AP017378">
    <property type="protein sequence ID" value="BBD08378.1"/>
    <property type="molecule type" value="Genomic_DNA"/>
</dbReference>
<organism evidence="1 2">
    <name type="scientific">Desulfovibrio ferrophilus</name>
    <dbReference type="NCBI Taxonomy" id="241368"/>
    <lineage>
        <taxon>Bacteria</taxon>
        <taxon>Pseudomonadati</taxon>
        <taxon>Thermodesulfobacteriota</taxon>
        <taxon>Desulfovibrionia</taxon>
        <taxon>Desulfovibrionales</taxon>
        <taxon>Desulfovibrionaceae</taxon>
        <taxon>Desulfovibrio</taxon>
    </lineage>
</organism>
<gene>
    <name evidence="1" type="ORF">DFE_1652</name>
</gene>
<dbReference type="AlphaFoldDB" id="A0A2Z6AYS4"/>
<dbReference type="OrthoDB" id="5465217at2"/>
<name>A0A2Z6AYS4_9BACT</name>
<protein>
    <submittedName>
        <fullName evidence="1">Uncharacterized protein</fullName>
    </submittedName>
</protein>
<evidence type="ECO:0000313" key="2">
    <source>
        <dbReference type="Proteomes" id="UP000269883"/>
    </source>
</evidence>
<reference evidence="1 2" key="1">
    <citation type="journal article" date="2018" name="Sci. Adv.">
        <title>Multi-heme cytochromes provide a pathway for survival in energy-limited environments.</title>
        <authorList>
            <person name="Deng X."/>
            <person name="Dohmae N."/>
            <person name="Nealson K.H."/>
            <person name="Hashimoto K."/>
            <person name="Okamoto A."/>
        </authorList>
    </citation>
    <scope>NUCLEOTIDE SEQUENCE [LARGE SCALE GENOMIC DNA]</scope>
    <source>
        <strain evidence="1 2">IS5</strain>
    </source>
</reference>
<accession>A0A2Z6AYS4</accession>